<dbReference type="InterPro" id="IPR000415">
    <property type="entry name" value="Nitroreductase-like"/>
</dbReference>
<dbReference type="RefSeq" id="WP_187753616.1">
    <property type="nucleotide sequence ID" value="NZ_CAUZLK010000003.1"/>
</dbReference>
<dbReference type="Proteomes" id="UP001314261">
    <property type="component" value="Unassembled WGS sequence"/>
</dbReference>
<dbReference type="PANTHER" id="PTHR43035">
    <property type="entry name" value="FATTY ACID REPRESSION MUTANT PROTEIN 2-RELATED"/>
    <property type="match status" value="1"/>
</dbReference>
<dbReference type="SUPFAM" id="SSF55469">
    <property type="entry name" value="FMN-dependent nitroreductase-like"/>
    <property type="match status" value="1"/>
</dbReference>
<reference evidence="2 3" key="1">
    <citation type="submission" date="2023-10" db="EMBL/GenBank/DDBJ databases">
        <authorList>
            <person name="Botero Cardona J."/>
        </authorList>
    </citation>
    <scope>NUCLEOTIDE SEQUENCE [LARGE SCALE GENOMIC DNA]</scope>
    <source>
        <strain evidence="2 3">R-54839</strain>
    </source>
</reference>
<dbReference type="CDD" id="cd02140">
    <property type="entry name" value="Frm2-like"/>
    <property type="match status" value="1"/>
</dbReference>
<accession>A0ABM9MPF2</accession>
<proteinExistence type="predicted"/>
<evidence type="ECO:0000313" key="3">
    <source>
        <dbReference type="Proteomes" id="UP001314261"/>
    </source>
</evidence>
<organism evidence="2 3">
    <name type="scientific">Fructobacillus fructosus</name>
    <dbReference type="NCBI Taxonomy" id="1631"/>
    <lineage>
        <taxon>Bacteria</taxon>
        <taxon>Bacillati</taxon>
        <taxon>Bacillota</taxon>
        <taxon>Bacilli</taxon>
        <taxon>Lactobacillales</taxon>
        <taxon>Lactobacillaceae</taxon>
        <taxon>Fructobacillus</taxon>
    </lineage>
</organism>
<dbReference type="Gene3D" id="3.40.109.10">
    <property type="entry name" value="NADH Oxidase"/>
    <property type="match status" value="1"/>
</dbReference>
<evidence type="ECO:0000313" key="2">
    <source>
        <dbReference type="EMBL" id="CAK1230633.1"/>
    </source>
</evidence>
<dbReference type="Pfam" id="PF00881">
    <property type="entry name" value="Nitroreductase"/>
    <property type="match status" value="1"/>
</dbReference>
<feature type="domain" description="Nitroreductase" evidence="1">
    <location>
        <begin position="8"/>
        <end position="177"/>
    </location>
</feature>
<gene>
    <name evidence="2" type="ORF">R54839_PPFHFPJH_00411</name>
</gene>
<keyword evidence="3" id="KW-1185">Reference proteome</keyword>
<dbReference type="InterPro" id="IPR033877">
    <property type="entry name" value="Frm2/Hbn1"/>
</dbReference>
<evidence type="ECO:0000259" key="1">
    <source>
        <dbReference type="Pfam" id="PF00881"/>
    </source>
</evidence>
<name>A0ABM9MPF2_9LACO</name>
<protein>
    <submittedName>
        <fullName evidence="2">Fatty acid repression mutant protein (Predicted oxidoreductase) (FMR2)</fullName>
    </submittedName>
</protein>
<sequence>MTFEELQKKRRSIYALGKEVKKSPEELFNMIKEAVKESPSPFNSQSVKAVVLTGAAHEKLWEMTLAELKKVSASEEAFQATTAKVKGAFEAGFGTVLYFTDENIVQGLKKQAPLYAPNFDSWAEEAIGIALYSVWMRLAEDNIGASIQHYNPLIDQAVKEAFDIPASWTLRGEMPFGSIEAPADPKTFVKDDERFKLFD</sequence>
<dbReference type="InterPro" id="IPR029479">
    <property type="entry name" value="Nitroreductase"/>
</dbReference>
<dbReference type="EMBL" id="CAUZLR010000002">
    <property type="protein sequence ID" value="CAK1230633.1"/>
    <property type="molecule type" value="Genomic_DNA"/>
</dbReference>
<comment type="caution">
    <text evidence="2">The sequence shown here is derived from an EMBL/GenBank/DDBJ whole genome shotgun (WGS) entry which is preliminary data.</text>
</comment>
<dbReference type="PANTHER" id="PTHR43035:SF1">
    <property type="entry name" value="FATTY ACID REPRESSION MUTANT PROTEIN 2-RELATED"/>
    <property type="match status" value="1"/>
</dbReference>